<gene>
    <name evidence="1" type="ORF">WMO37_08705</name>
</gene>
<sequence>MIQFKQYFVPVQIQETTFCREGTRTMDARRAQDILRHIINDEDYGAAMLDKISVTESIEVLTKMLPDCVATAQNDNNINDAGFFSQMIHNYYPLILDKIKNAEHLWVVYSDNTGYPYMIDGDLFVLYDYANHAELEKKLNTAGYQVALESVTPTDFRNEVAHMYRNGYEKIRFTDGKGEPFVVAKEDLYSFEDFFNEEYMTNPGLQRAMIEFFQEFRKNTAADAGREEILKKREDAMIRTMVHAEYMVPCIKEETEDMVEISHPFIDLTDRIQDKEEGERVIAIPAFTDGFEMDKCYEGHHENMLYQYDELVNLVEELGASGVIINCLGISYYMKLELMHKINM</sequence>
<proteinExistence type="predicted"/>
<keyword evidence="2" id="KW-1185">Reference proteome</keyword>
<organism evidence="1 2">
    <name type="scientific">Lachnospira intestinalis</name>
    <dbReference type="NCBI Taxonomy" id="3133158"/>
    <lineage>
        <taxon>Bacteria</taxon>
        <taxon>Bacillati</taxon>
        <taxon>Bacillota</taxon>
        <taxon>Clostridia</taxon>
        <taxon>Lachnospirales</taxon>
        <taxon>Lachnospiraceae</taxon>
        <taxon>Lachnospira</taxon>
    </lineage>
</organism>
<evidence type="ECO:0000313" key="2">
    <source>
        <dbReference type="Proteomes" id="UP001546774"/>
    </source>
</evidence>
<reference evidence="1" key="1">
    <citation type="submission" date="2024-03" db="EMBL/GenBank/DDBJ databases">
        <title>Human intestinal bacterial collection.</title>
        <authorList>
            <person name="Pauvert C."/>
            <person name="Hitch T.C.A."/>
            <person name="Clavel T."/>
        </authorList>
    </citation>
    <scope>NUCLEOTIDE SEQUENCE [LARGE SCALE GENOMIC DNA]</scope>
    <source>
        <strain evidence="1">CLA-AA-H89B</strain>
    </source>
</reference>
<dbReference type="Proteomes" id="UP001546774">
    <property type="component" value="Unassembled WGS sequence"/>
</dbReference>
<evidence type="ECO:0000313" key="1">
    <source>
        <dbReference type="EMBL" id="MEQ2555082.1"/>
    </source>
</evidence>
<name>A0ABV1H7F0_9FIRM</name>
<protein>
    <submittedName>
        <fullName evidence="1">SseB family protein</fullName>
    </submittedName>
</protein>
<dbReference type="EMBL" id="JBBMFS010000006">
    <property type="protein sequence ID" value="MEQ2555082.1"/>
    <property type="molecule type" value="Genomic_DNA"/>
</dbReference>
<comment type="caution">
    <text evidence="1">The sequence shown here is derived from an EMBL/GenBank/DDBJ whole genome shotgun (WGS) entry which is preliminary data.</text>
</comment>
<accession>A0ABV1H7F0</accession>